<keyword evidence="1 2" id="KW-0396">Initiation factor</keyword>
<dbReference type="STRING" id="1890364.A0A2P6N4T6"/>
<evidence type="ECO:0000256" key="1">
    <source>
        <dbReference type="RuleBase" id="RU004374"/>
    </source>
</evidence>
<evidence type="ECO:0000313" key="2">
    <source>
        <dbReference type="EMBL" id="PRP78962.1"/>
    </source>
</evidence>
<dbReference type="InterPro" id="IPR023398">
    <property type="entry name" value="TIF_eIF4e-like"/>
</dbReference>
<dbReference type="InParanoid" id="A0A2P6N4T6"/>
<reference evidence="2 3" key="1">
    <citation type="journal article" date="2018" name="Genome Biol. Evol.">
        <title>Multiple Roots of Fruiting Body Formation in Amoebozoa.</title>
        <authorList>
            <person name="Hillmann F."/>
            <person name="Forbes G."/>
            <person name="Novohradska S."/>
            <person name="Ferling I."/>
            <person name="Riege K."/>
            <person name="Groth M."/>
            <person name="Westermann M."/>
            <person name="Marz M."/>
            <person name="Spaller T."/>
            <person name="Winckler T."/>
            <person name="Schaap P."/>
            <person name="Glockner G."/>
        </authorList>
    </citation>
    <scope>NUCLEOTIDE SEQUENCE [LARGE SCALE GENOMIC DNA]</scope>
    <source>
        <strain evidence="2 3">Jena</strain>
    </source>
</reference>
<keyword evidence="1" id="KW-0648">Protein biosynthesis</keyword>
<dbReference type="GO" id="GO:0016281">
    <property type="term" value="C:eukaryotic translation initiation factor 4F complex"/>
    <property type="evidence" value="ECO:0007669"/>
    <property type="project" value="TreeGrafter"/>
</dbReference>
<keyword evidence="3" id="KW-1185">Reference proteome</keyword>
<name>A0A2P6N4T6_9EUKA</name>
<dbReference type="SUPFAM" id="SSF55418">
    <property type="entry name" value="eIF4e-like"/>
    <property type="match status" value="1"/>
</dbReference>
<dbReference type="InterPro" id="IPR001040">
    <property type="entry name" value="TIF_eIF_4E"/>
</dbReference>
<accession>A0A2P6N4T6</accession>
<protein>
    <submittedName>
        <fullName evidence="2">Eukaryotic translation initiation factor 4E-2-like</fullName>
    </submittedName>
</protein>
<comment type="caution">
    <text evidence="2">The sequence shown here is derived from an EMBL/GenBank/DDBJ whole genome shotgun (WGS) entry which is preliminary data.</text>
</comment>
<dbReference type="OrthoDB" id="590761at2759"/>
<keyword evidence="1" id="KW-0694">RNA-binding</keyword>
<dbReference type="PANTHER" id="PTHR11960">
    <property type="entry name" value="EUKARYOTIC TRANSLATION INITIATION FACTOR 4E RELATED"/>
    <property type="match status" value="1"/>
</dbReference>
<dbReference type="GO" id="GO:0003743">
    <property type="term" value="F:translation initiation factor activity"/>
    <property type="evidence" value="ECO:0007669"/>
    <property type="project" value="UniProtKB-KW"/>
</dbReference>
<organism evidence="2 3">
    <name type="scientific">Planoprotostelium fungivorum</name>
    <dbReference type="NCBI Taxonomy" id="1890364"/>
    <lineage>
        <taxon>Eukaryota</taxon>
        <taxon>Amoebozoa</taxon>
        <taxon>Evosea</taxon>
        <taxon>Variosea</taxon>
        <taxon>Cavosteliida</taxon>
        <taxon>Cavosteliaceae</taxon>
        <taxon>Planoprotostelium</taxon>
    </lineage>
</organism>
<dbReference type="Pfam" id="PF01652">
    <property type="entry name" value="IF4E"/>
    <property type="match status" value="1"/>
</dbReference>
<proteinExistence type="inferred from homology"/>
<evidence type="ECO:0000313" key="3">
    <source>
        <dbReference type="Proteomes" id="UP000241769"/>
    </source>
</evidence>
<sequence>MVNENPNPETQKFAEGTTDPSKAHALLHSWTLWYDSGAPANNASWGDNIKKVFTVSSVEDFWRLYNNVSLPSQLQTGTTYNFFKQGIEPKWEDPNNDQGGRWTIIVPKTKGLIDRLWLWLVLACVGEQLEDDQNQICGAVVNVRKNQDKISLWTKDAENEEAGLKIGKNIKKLLELSEAVCYQGHSNTRVNKYTV</sequence>
<dbReference type="Gene3D" id="3.30.760.10">
    <property type="entry name" value="RNA Cap, Translation Initiation Factor Eif4e"/>
    <property type="match status" value="1"/>
</dbReference>
<dbReference type="Proteomes" id="UP000241769">
    <property type="component" value="Unassembled WGS sequence"/>
</dbReference>
<comment type="similarity">
    <text evidence="1">Belongs to the eukaryotic initiation factor 4E family.</text>
</comment>
<dbReference type="GO" id="GO:0000340">
    <property type="term" value="F:RNA 7-methylguanosine cap binding"/>
    <property type="evidence" value="ECO:0007669"/>
    <property type="project" value="TreeGrafter"/>
</dbReference>
<dbReference type="AlphaFoldDB" id="A0A2P6N4T6"/>
<dbReference type="EMBL" id="MDYQ01000203">
    <property type="protein sequence ID" value="PRP78962.1"/>
    <property type="molecule type" value="Genomic_DNA"/>
</dbReference>
<gene>
    <name evidence="2" type="ORF">PROFUN_13274</name>
</gene>